<gene>
    <name evidence="2" type="ORF">GCM10009613_46340</name>
</gene>
<dbReference type="InterPro" id="IPR039422">
    <property type="entry name" value="MarR/SlyA-like"/>
</dbReference>
<keyword evidence="3" id="KW-1185">Reference proteome</keyword>
<feature type="domain" description="HTH marR-type" evidence="1">
    <location>
        <begin position="35"/>
        <end position="133"/>
    </location>
</feature>
<dbReference type="SUPFAM" id="SSF46785">
    <property type="entry name" value="Winged helix' DNA-binding domain"/>
    <property type="match status" value="1"/>
</dbReference>
<name>A0ABN1Y286_9PSEU</name>
<accession>A0ABN1Y286</accession>
<dbReference type="InterPro" id="IPR036390">
    <property type="entry name" value="WH_DNA-bd_sf"/>
</dbReference>
<evidence type="ECO:0000313" key="2">
    <source>
        <dbReference type="EMBL" id="GAA1395929.1"/>
    </source>
</evidence>
<dbReference type="Pfam" id="PF12802">
    <property type="entry name" value="MarR_2"/>
    <property type="match status" value="1"/>
</dbReference>
<sequence>MTSGTSDDPTRRPDRLAPLRALVADLEDEIVQVYEARGLHGLRPRYAYPLIRLAHTGPSTIRELAASLGHTHSAVSQTLAGMRREGLVTSEPGPDARTRRIALTERGRALVPFLEAEWRATAAAVAELDDECLPTSIGAAVDAMRAALGRRGLADRITDRLGEPGPPPSA</sequence>
<organism evidence="2 3">
    <name type="scientific">Pseudonocardia kongjuensis</name>
    <dbReference type="NCBI Taxonomy" id="102227"/>
    <lineage>
        <taxon>Bacteria</taxon>
        <taxon>Bacillati</taxon>
        <taxon>Actinomycetota</taxon>
        <taxon>Actinomycetes</taxon>
        <taxon>Pseudonocardiales</taxon>
        <taxon>Pseudonocardiaceae</taxon>
        <taxon>Pseudonocardia</taxon>
    </lineage>
</organism>
<dbReference type="PANTHER" id="PTHR33164:SF43">
    <property type="entry name" value="HTH-TYPE TRANSCRIPTIONAL REPRESSOR YETL"/>
    <property type="match status" value="1"/>
</dbReference>
<dbReference type="Gene3D" id="1.10.10.10">
    <property type="entry name" value="Winged helix-like DNA-binding domain superfamily/Winged helix DNA-binding domain"/>
    <property type="match status" value="1"/>
</dbReference>
<proteinExistence type="predicted"/>
<evidence type="ECO:0000259" key="1">
    <source>
        <dbReference type="SMART" id="SM00347"/>
    </source>
</evidence>
<dbReference type="Proteomes" id="UP001501414">
    <property type="component" value="Unassembled WGS sequence"/>
</dbReference>
<protein>
    <recommendedName>
        <fullName evidence="1">HTH marR-type domain-containing protein</fullName>
    </recommendedName>
</protein>
<dbReference type="PANTHER" id="PTHR33164">
    <property type="entry name" value="TRANSCRIPTIONAL REGULATOR, MARR FAMILY"/>
    <property type="match status" value="1"/>
</dbReference>
<reference evidence="2 3" key="1">
    <citation type="journal article" date="2019" name="Int. J. Syst. Evol. Microbiol.">
        <title>The Global Catalogue of Microorganisms (GCM) 10K type strain sequencing project: providing services to taxonomists for standard genome sequencing and annotation.</title>
        <authorList>
            <consortium name="The Broad Institute Genomics Platform"/>
            <consortium name="The Broad Institute Genome Sequencing Center for Infectious Disease"/>
            <person name="Wu L."/>
            <person name="Ma J."/>
        </authorList>
    </citation>
    <scope>NUCLEOTIDE SEQUENCE [LARGE SCALE GENOMIC DNA]</scope>
    <source>
        <strain evidence="2 3">JCM 11896</strain>
    </source>
</reference>
<comment type="caution">
    <text evidence="2">The sequence shown here is derived from an EMBL/GenBank/DDBJ whole genome shotgun (WGS) entry which is preliminary data.</text>
</comment>
<dbReference type="RefSeq" id="WP_344025987.1">
    <property type="nucleotide sequence ID" value="NZ_BAAAJK010000032.1"/>
</dbReference>
<dbReference type="EMBL" id="BAAAJK010000032">
    <property type="protein sequence ID" value="GAA1395929.1"/>
    <property type="molecule type" value="Genomic_DNA"/>
</dbReference>
<evidence type="ECO:0000313" key="3">
    <source>
        <dbReference type="Proteomes" id="UP001501414"/>
    </source>
</evidence>
<dbReference type="InterPro" id="IPR000835">
    <property type="entry name" value="HTH_MarR-typ"/>
</dbReference>
<dbReference type="SMART" id="SM00347">
    <property type="entry name" value="HTH_MARR"/>
    <property type="match status" value="1"/>
</dbReference>
<dbReference type="InterPro" id="IPR036388">
    <property type="entry name" value="WH-like_DNA-bd_sf"/>
</dbReference>